<dbReference type="InterPro" id="IPR001753">
    <property type="entry name" value="Enoyl-CoA_hydra/iso"/>
</dbReference>
<evidence type="ECO:0008006" key="3">
    <source>
        <dbReference type="Google" id="ProtNLM"/>
    </source>
</evidence>
<dbReference type="PANTHER" id="PTHR11941">
    <property type="entry name" value="ENOYL-COA HYDRATASE-RELATED"/>
    <property type="match status" value="1"/>
</dbReference>
<dbReference type="SUPFAM" id="SSF52096">
    <property type="entry name" value="ClpP/crotonase"/>
    <property type="match status" value="1"/>
</dbReference>
<dbReference type="PANTHER" id="PTHR11941:SF133">
    <property type="entry name" value="1,2-EPOXYPHENYLACETYL-COA ISOMERASE"/>
    <property type="match status" value="1"/>
</dbReference>
<dbReference type="CDD" id="cd06558">
    <property type="entry name" value="crotonase-like"/>
    <property type="match status" value="1"/>
</dbReference>
<name>A0A382IFT0_9ZZZZ</name>
<dbReference type="AlphaFoldDB" id="A0A382IFT0"/>
<evidence type="ECO:0000256" key="1">
    <source>
        <dbReference type="ARBA" id="ARBA00023239"/>
    </source>
</evidence>
<proteinExistence type="predicted"/>
<dbReference type="NCBIfam" id="TIGR02280">
    <property type="entry name" value="PaaB1"/>
    <property type="match status" value="1"/>
</dbReference>
<dbReference type="InterPro" id="IPR014748">
    <property type="entry name" value="Enoyl-CoA_hydra_C"/>
</dbReference>
<dbReference type="InterPro" id="IPR029045">
    <property type="entry name" value="ClpP/crotonase-like_dom_sf"/>
</dbReference>
<accession>A0A382IFT0</accession>
<gene>
    <name evidence="2" type="ORF">METZ01_LOCUS251374</name>
</gene>
<dbReference type="GO" id="GO:0006635">
    <property type="term" value="P:fatty acid beta-oxidation"/>
    <property type="evidence" value="ECO:0007669"/>
    <property type="project" value="TreeGrafter"/>
</dbReference>
<dbReference type="InterPro" id="IPR011968">
    <property type="entry name" value="PaaB1"/>
</dbReference>
<dbReference type="Gene3D" id="1.10.12.10">
    <property type="entry name" value="Lyase 2-enoyl-coa Hydratase, Chain A, domain 2"/>
    <property type="match status" value="1"/>
</dbReference>
<dbReference type="FunFam" id="3.90.226.10:FF:000071">
    <property type="entry name" value="Putative enoyl-CoA hydratase PaaB"/>
    <property type="match status" value="1"/>
</dbReference>
<dbReference type="EMBL" id="UINC01067136">
    <property type="protein sequence ID" value="SVB98520.1"/>
    <property type="molecule type" value="Genomic_DNA"/>
</dbReference>
<dbReference type="Pfam" id="PF00378">
    <property type="entry name" value="ECH_1"/>
    <property type="match status" value="1"/>
</dbReference>
<keyword evidence="1" id="KW-0456">Lyase</keyword>
<reference evidence="2" key="1">
    <citation type="submission" date="2018-05" db="EMBL/GenBank/DDBJ databases">
        <authorList>
            <person name="Lanie J.A."/>
            <person name="Ng W.-L."/>
            <person name="Kazmierczak K.M."/>
            <person name="Andrzejewski T.M."/>
            <person name="Davidsen T.M."/>
            <person name="Wayne K.J."/>
            <person name="Tettelin H."/>
            <person name="Glass J.I."/>
            <person name="Rusch D."/>
            <person name="Podicherti R."/>
            <person name="Tsui H.-C.T."/>
            <person name="Winkler M.E."/>
        </authorList>
    </citation>
    <scope>NUCLEOTIDE SEQUENCE</scope>
</reference>
<sequence>MNSRQLLTSKQCLQWKRTNYWWRQNMSDIEFEIDKGVAVLRLNRPESLNSFTDEMHIEVSGALTQAAQDKSVRAVLITGNGRGFCAGQDLSAVASAGDEETDLGITVGKFYNPLVRLITTMEKPVICAVNGVAAGAGANLAFACDIVLAARQASFIESFSKLGLIPDTGGTWILPRLVGMARAKGLAMLGSKITAEQALAWGMIWQVVEGEKLMETSMSLARELATQPTRGFALTKQAFAASTVNSLNQQLELEKELMRTAGKTHDYQEGVTAFLEKRPPVYKGE</sequence>
<dbReference type="Gene3D" id="3.90.226.10">
    <property type="entry name" value="2-enoyl-CoA Hydratase, Chain A, domain 1"/>
    <property type="match status" value="1"/>
</dbReference>
<evidence type="ECO:0000313" key="2">
    <source>
        <dbReference type="EMBL" id="SVB98520.1"/>
    </source>
</evidence>
<protein>
    <recommendedName>
        <fullName evidence="3">Enoyl-CoA hydratase</fullName>
    </recommendedName>
</protein>
<organism evidence="2">
    <name type="scientific">marine metagenome</name>
    <dbReference type="NCBI Taxonomy" id="408172"/>
    <lineage>
        <taxon>unclassified sequences</taxon>
        <taxon>metagenomes</taxon>
        <taxon>ecological metagenomes</taxon>
    </lineage>
</organism>
<dbReference type="GO" id="GO:0016829">
    <property type="term" value="F:lyase activity"/>
    <property type="evidence" value="ECO:0007669"/>
    <property type="project" value="UniProtKB-KW"/>
</dbReference>
<dbReference type="GO" id="GO:0010124">
    <property type="term" value="P:phenylacetate catabolic process"/>
    <property type="evidence" value="ECO:0007669"/>
    <property type="project" value="InterPro"/>
</dbReference>